<evidence type="ECO:0000313" key="1">
    <source>
        <dbReference type="EMBL" id="MBX47735.1"/>
    </source>
</evidence>
<name>A0A2P2NZ23_RHIMU</name>
<organism evidence="1">
    <name type="scientific">Rhizophora mucronata</name>
    <name type="common">Asiatic mangrove</name>
    <dbReference type="NCBI Taxonomy" id="61149"/>
    <lineage>
        <taxon>Eukaryota</taxon>
        <taxon>Viridiplantae</taxon>
        <taxon>Streptophyta</taxon>
        <taxon>Embryophyta</taxon>
        <taxon>Tracheophyta</taxon>
        <taxon>Spermatophyta</taxon>
        <taxon>Magnoliopsida</taxon>
        <taxon>eudicotyledons</taxon>
        <taxon>Gunneridae</taxon>
        <taxon>Pentapetalae</taxon>
        <taxon>rosids</taxon>
        <taxon>fabids</taxon>
        <taxon>Malpighiales</taxon>
        <taxon>Rhizophoraceae</taxon>
        <taxon>Rhizophora</taxon>
    </lineage>
</organism>
<proteinExistence type="predicted"/>
<reference evidence="1" key="1">
    <citation type="submission" date="2018-02" db="EMBL/GenBank/DDBJ databases">
        <title>Rhizophora mucronata_Transcriptome.</title>
        <authorList>
            <person name="Meera S.P."/>
            <person name="Sreeshan A."/>
            <person name="Augustine A."/>
        </authorList>
    </citation>
    <scope>NUCLEOTIDE SEQUENCE</scope>
    <source>
        <tissue evidence="1">Leaf</tissue>
    </source>
</reference>
<protein>
    <submittedName>
        <fullName evidence="1">Uncharacterized protein</fullName>
    </submittedName>
</protein>
<sequence length="32" mass="3811">MERVENNLNQAIQELKIKPTNPEFIQNQTEIK</sequence>
<dbReference type="AlphaFoldDB" id="A0A2P2NZ23"/>
<dbReference type="EMBL" id="GGEC01067251">
    <property type="protein sequence ID" value="MBX47735.1"/>
    <property type="molecule type" value="Transcribed_RNA"/>
</dbReference>
<accession>A0A2P2NZ23</accession>